<proteinExistence type="predicted"/>
<accession>A0ACB9XFP8</accession>
<reference evidence="1" key="1">
    <citation type="submission" date="2022-05" db="EMBL/GenBank/DDBJ databases">
        <title>Chromosome-level genome of Chaenocephalus aceratus.</title>
        <authorList>
            <person name="Park H."/>
        </authorList>
    </citation>
    <scope>NUCLEOTIDE SEQUENCE</scope>
    <source>
        <strain evidence="1">KU_202001</strain>
    </source>
</reference>
<keyword evidence="2" id="KW-1185">Reference proteome</keyword>
<dbReference type="EMBL" id="CM043790">
    <property type="protein sequence ID" value="KAI4825873.1"/>
    <property type="molecule type" value="Genomic_DNA"/>
</dbReference>
<name>A0ACB9XFP8_CHAAC</name>
<comment type="caution">
    <text evidence="1">The sequence shown here is derived from an EMBL/GenBank/DDBJ whole genome shotgun (WGS) entry which is preliminary data.</text>
</comment>
<evidence type="ECO:0000313" key="1">
    <source>
        <dbReference type="EMBL" id="KAI4825873.1"/>
    </source>
</evidence>
<evidence type="ECO:0000313" key="2">
    <source>
        <dbReference type="Proteomes" id="UP001057452"/>
    </source>
</evidence>
<gene>
    <name evidence="1" type="ORF">KUCAC02_021537</name>
</gene>
<dbReference type="Proteomes" id="UP001057452">
    <property type="component" value="Chromosome 6"/>
</dbReference>
<sequence>MDNMISQNLHGTHLALMNANTFAFYLSRGGQQGSVLSFGGGDTSLYQGQIYWTPVTSETYWQIGVQGSVLFIIH</sequence>
<protein>
    <submittedName>
        <fullName evidence="1">Uncharacterized protein</fullName>
    </submittedName>
</protein>
<organism evidence="1 2">
    <name type="scientific">Chaenocephalus aceratus</name>
    <name type="common">Blackfin icefish</name>
    <name type="synonym">Chaenichthys aceratus</name>
    <dbReference type="NCBI Taxonomy" id="36190"/>
    <lineage>
        <taxon>Eukaryota</taxon>
        <taxon>Metazoa</taxon>
        <taxon>Chordata</taxon>
        <taxon>Craniata</taxon>
        <taxon>Vertebrata</taxon>
        <taxon>Euteleostomi</taxon>
        <taxon>Actinopterygii</taxon>
        <taxon>Neopterygii</taxon>
        <taxon>Teleostei</taxon>
        <taxon>Neoteleostei</taxon>
        <taxon>Acanthomorphata</taxon>
        <taxon>Eupercaria</taxon>
        <taxon>Perciformes</taxon>
        <taxon>Notothenioidei</taxon>
        <taxon>Channichthyidae</taxon>
        <taxon>Chaenocephalus</taxon>
    </lineage>
</organism>